<accession>X6LPQ7</accession>
<gene>
    <name evidence="1" type="ORF">RFI_34687</name>
</gene>
<keyword evidence="2" id="KW-1185">Reference proteome</keyword>
<evidence type="ECO:0000313" key="1">
    <source>
        <dbReference type="EMBL" id="ETO02725.1"/>
    </source>
</evidence>
<dbReference type="EMBL" id="ASPP01035052">
    <property type="protein sequence ID" value="ETO02725.1"/>
    <property type="molecule type" value="Genomic_DNA"/>
</dbReference>
<name>X6LPQ7_RETFI</name>
<organism evidence="1 2">
    <name type="scientific">Reticulomyxa filosa</name>
    <dbReference type="NCBI Taxonomy" id="46433"/>
    <lineage>
        <taxon>Eukaryota</taxon>
        <taxon>Sar</taxon>
        <taxon>Rhizaria</taxon>
        <taxon>Retaria</taxon>
        <taxon>Foraminifera</taxon>
        <taxon>Monothalamids</taxon>
        <taxon>Reticulomyxidae</taxon>
        <taxon>Reticulomyxa</taxon>
    </lineage>
</organism>
<reference evidence="1 2" key="1">
    <citation type="journal article" date="2013" name="Curr. Biol.">
        <title>The Genome of the Foraminiferan Reticulomyxa filosa.</title>
        <authorList>
            <person name="Glockner G."/>
            <person name="Hulsmann N."/>
            <person name="Schleicher M."/>
            <person name="Noegel A.A."/>
            <person name="Eichinger L."/>
            <person name="Gallinger C."/>
            <person name="Pawlowski J."/>
            <person name="Sierra R."/>
            <person name="Euteneuer U."/>
            <person name="Pillet L."/>
            <person name="Moustafa A."/>
            <person name="Platzer M."/>
            <person name="Groth M."/>
            <person name="Szafranski K."/>
            <person name="Schliwa M."/>
        </authorList>
    </citation>
    <scope>NUCLEOTIDE SEQUENCE [LARGE SCALE GENOMIC DNA]</scope>
</reference>
<evidence type="ECO:0000313" key="2">
    <source>
        <dbReference type="Proteomes" id="UP000023152"/>
    </source>
</evidence>
<dbReference type="Proteomes" id="UP000023152">
    <property type="component" value="Unassembled WGS sequence"/>
</dbReference>
<feature type="non-terminal residue" evidence="1">
    <location>
        <position position="1"/>
    </location>
</feature>
<sequence>IELTKGLLDNAQTKHNEKQSGLEVWIQLFNHKINQGVDQWTRLLTESLKTWFSVDYFDGLAPINCYHRKALWLLTDSRLDLLPGSCRDAFKQCLESNSEHFEFNNECWTDKDRNELKVCISKPPWDLSKWNWFLPLIFKHSIQQFFLL</sequence>
<dbReference type="AlphaFoldDB" id="X6LPQ7"/>
<comment type="caution">
    <text evidence="1">The sequence shown here is derived from an EMBL/GenBank/DDBJ whole genome shotgun (WGS) entry which is preliminary data.</text>
</comment>
<proteinExistence type="predicted"/>
<protein>
    <submittedName>
        <fullName evidence="1">Uncharacterized protein</fullName>
    </submittedName>
</protein>